<dbReference type="Proteomes" id="UP000620550">
    <property type="component" value="Unassembled WGS sequence"/>
</dbReference>
<comment type="caution">
    <text evidence="1">The sequence shown here is derived from an EMBL/GenBank/DDBJ whole genome shotgun (WGS) entry which is preliminary data.</text>
</comment>
<dbReference type="RefSeq" id="WP_189625613.1">
    <property type="nucleotide sequence ID" value="NZ_BNAF01000003.1"/>
</dbReference>
<evidence type="ECO:0000313" key="2">
    <source>
        <dbReference type="Proteomes" id="UP000620550"/>
    </source>
</evidence>
<sequence>MADKDAAHGGDGPDFWSEAAHSERLAVDEGFLGVVIEYDECMAEASLPILKSAPEIDAAKDADHIVEARIELKSVSLQVLDCPSSFVTLAIALAKACYRLRVYGYSLGQPQPEGYLRIAIWKADFAPKAVLIQLDSGY</sequence>
<gene>
    <name evidence="1" type="ORF">GCM10017764_10950</name>
</gene>
<proteinExistence type="predicted"/>
<reference evidence="2" key="1">
    <citation type="journal article" date="2019" name="Int. J. Syst. Evol. Microbiol.">
        <title>The Global Catalogue of Microorganisms (GCM) 10K type strain sequencing project: providing services to taxonomists for standard genome sequencing and annotation.</title>
        <authorList>
            <consortium name="The Broad Institute Genomics Platform"/>
            <consortium name="The Broad Institute Genome Sequencing Center for Infectious Disease"/>
            <person name="Wu L."/>
            <person name="Ma J."/>
        </authorList>
    </citation>
    <scope>NUCLEOTIDE SEQUENCE [LARGE SCALE GENOMIC DNA]</scope>
    <source>
        <strain evidence="2">CGMCC 1.12966</strain>
    </source>
</reference>
<evidence type="ECO:0000313" key="1">
    <source>
        <dbReference type="EMBL" id="GHE29758.1"/>
    </source>
</evidence>
<dbReference type="EMBL" id="BNAF01000003">
    <property type="protein sequence ID" value="GHE29758.1"/>
    <property type="molecule type" value="Genomic_DNA"/>
</dbReference>
<name>A0ABQ3HVC6_9SPHI</name>
<protein>
    <submittedName>
        <fullName evidence="1">Uncharacterized protein</fullName>
    </submittedName>
</protein>
<accession>A0ABQ3HVC6</accession>
<organism evidence="1 2">
    <name type="scientific">Sphingobacterium griseoflavum</name>
    <dbReference type="NCBI Taxonomy" id="1474952"/>
    <lineage>
        <taxon>Bacteria</taxon>
        <taxon>Pseudomonadati</taxon>
        <taxon>Bacteroidota</taxon>
        <taxon>Sphingobacteriia</taxon>
        <taxon>Sphingobacteriales</taxon>
        <taxon>Sphingobacteriaceae</taxon>
        <taxon>Sphingobacterium</taxon>
    </lineage>
</organism>
<keyword evidence="2" id="KW-1185">Reference proteome</keyword>